<evidence type="ECO:0000256" key="3">
    <source>
        <dbReference type="ARBA" id="ARBA00023015"/>
    </source>
</evidence>
<dbReference type="PROSITE" id="PS51000">
    <property type="entry name" value="HTH_DEOR_2"/>
    <property type="match status" value="1"/>
</dbReference>
<dbReference type="GO" id="GO:0003677">
    <property type="term" value="F:DNA binding"/>
    <property type="evidence" value="ECO:0007669"/>
    <property type="project" value="UniProtKB-KW"/>
</dbReference>
<accession>A0A5J5J6B5</accession>
<evidence type="ECO:0000256" key="4">
    <source>
        <dbReference type="ARBA" id="ARBA00023125"/>
    </source>
</evidence>
<evidence type="ECO:0000313" key="8">
    <source>
        <dbReference type="EMBL" id="KAA9111620.1"/>
    </source>
</evidence>
<dbReference type="PANTHER" id="PTHR30363">
    <property type="entry name" value="HTH-TYPE TRANSCRIPTIONAL REGULATOR SRLR-RELATED"/>
    <property type="match status" value="1"/>
</dbReference>
<dbReference type="InterPro" id="IPR014036">
    <property type="entry name" value="DeoR-like_C"/>
</dbReference>
<sequence length="261" mass="27060">MYATERQELIERILLDEGRVAVLELAGRFDVTTETVRRDLDALEKAGALRRVHGGAVALERGSTSEPSIADRAHQRSAAKRAIGLRALDVLGDGFRGSLFLDAGTTTAAVADQLVARLSATRGTAEVVTHSLTLAYALAPADALSLSLVGGRVRGVTAAAVGADTVRAIEGYRPDIAFVGANGVSAGFGISTPDPEEAAVKRAIVRSARRVVVVADAAKLGRELLVSCAPLSAIDLLVTDAEPDDELAAALAEAGTEVWVA</sequence>
<dbReference type="InterPro" id="IPR001034">
    <property type="entry name" value="DeoR_HTH"/>
</dbReference>
<dbReference type="SMART" id="SM00420">
    <property type="entry name" value="HTH_DEOR"/>
    <property type="match status" value="1"/>
</dbReference>
<dbReference type="Gene3D" id="3.40.50.1360">
    <property type="match status" value="1"/>
</dbReference>
<dbReference type="SUPFAM" id="SSF46785">
    <property type="entry name" value="Winged helix' DNA-binding domain"/>
    <property type="match status" value="1"/>
</dbReference>
<dbReference type="EMBL" id="VYSA01000001">
    <property type="protein sequence ID" value="KAA9111620.1"/>
    <property type="molecule type" value="Genomic_DNA"/>
</dbReference>
<feature type="domain" description="HTH deoR-type" evidence="7">
    <location>
        <begin position="3"/>
        <end position="58"/>
    </location>
</feature>
<comment type="caution">
    <text evidence="8">The sequence shown here is derived from an EMBL/GenBank/DDBJ whole genome shotgun (WGS) entry which is preliminary data.</text>
</comment>
<dbReference type="AlphaFoldDB" id="A0A5J5J6B5"/>
<reference evidence="9" key="1">
    <citation type="submission" date="2019-09" db="EMBL/GenBank/DDBJ databases">
        <title>Mumia zhuanghuii sp. nov. isolated from the intestinal contents of plateau pika (Ochotona curzoniae) in the Qinghai-Tibet plateau of China.</title>
        <authorList>
            <person name="Tian Z."/>
        </authorList>
    </citation>
    <scope>NUCLEOTIDE SEQUENCE [LARGE SCALE GENOMIC DNA]</scope>
    <source>
        <strain evidence="9">JCM 30598</strain>
    </source>
</reference>
<dbReference type="PANTHER" id="PTHR30363:SF4">
    <property type="entry name" value="GLYCEROL-3-PHOSPHATE REGULON REPRESSOR"/>
    <property type="match status" value="1"/>
</dbReference>
<dbReference type="InterPro" id="IPR050313">
    <property type="entry name" value="Carb_Metab_HTH_regulators"/>
</dbReference>
<dbReference type="SUPFAM" id="SSF100950">
    <property type="entry name" value="NagB/RpiA/CoA transferase-like"/>
    <property type="match status" value="1"/>
</dbReference>
<dbReference type="PRINTS" id="PR00037">
    <property type="entry name" value="HTHLACR"/>
</dbReference>
<dbReference type="SMART" id="SM01134">
    <property type="entry name" value="DeoRC"/>
    <property type="match status" value="1"/>
</dbReference>
<keyword evidence="5" id="KW-0804">Transcription</keyword>
<dbReference type="Proteomes" id="UP000325827">
    <property type="component" value="Unassembled WGS sequence"/>
</dbReference>
<proteinExistence type="predicted"/>
<evidence type="ECO:0000256" key="1">
    <source>
        <dbReference type="ARBA" id="ARBA00021390"/>
    </source>
</evidence>
<evidence type="ECO:0000256" key="5">
    <source>
        <dbReference type="ARBA" id="ARBA00023163"/>
    </source>
</evidence>
<dbReference type="InterPro" id="IPR037171">
    <property type="entry name" value="NagB/RpiA_transferase-like"/>
</dbReference>
<evidence type="ECO:0000313" key="9">
    <source>
        <dbReference type="Proteomes" id="UP000325827"/>
    </source>
</evidence>
<name>A0A5J5J6B5_9MICO</name>
<dbReference type="InterPro" id="IPR018356">
    <property type="entry name" value="Tscrpt_reg_HTH_DeoR_CS"/>
</dbReference>
<dbReference type="PROSITE" id="PS00894">
    <property type="entry name" value="HTH_DEOR_1"/>
    <property type="match status" value="1"/>
</dbReference>
<dbReference type="InterPro" id="IPR036390">
    <property type="entry name" value="WH_DNA-bd_sf"/>
</dbReference>
<keyword evidence="9" id="KW-1185">Reference proteome</keyword>
<dbReference type="Gene3D" id="1.10.10.10">
    <property type="entry name" value="Winged helix-like DNA-binding domain superfamily/Winged helix DNA-binding domain"/>
    <property type="match status" value="1"/>
</dbReference>
<evidence type="ECO:0000256" key="6">
    <source>
        <dbReference type="ARBA" id="ARBA00024937"/>
    </source>
</evidence>
<protein>
    <recommendedName>
        <fullName evidence="1">Lactose phosphotransferase system repressor</fullName>
    </recommendedName>
</protein>
<dbReference type="GO" id="GO:0003700">
    <property type="term" value="F:DNA-binding transcription factor activity"/>
    <property type="evidence" value="ECO:0007669"/>
    <property type="project" value="InterPro"/>
</dbReference>
<evidence type="ECO:0000259" key="7">
    <source>
        <dbReference type="PROSITE" id="PS51000"/>
    </source>
</evidence>
<keyword evidence="2" id="KW-0678">Repressor</keyword>
<keyword evidence="3" id="KW-0805">Transcription regulation</keyword>
<dbReference type="OrthoDB" id="7688673at2"/>
<dbReference type="RefSeq" id="WP_150448386.1">
    <property type="nucleotide sequence ID" value="NZ_VYSA01000001.1"/>
</dbReference>
<dbReference type="InterPro" id="IPR036388">
    <property type="entry name" value="WH-like_DNA-bd_sf"/>
</dbReference>
<organism evidence="8 9">
    <name type="scientific">Microbacterium rhizomatis</name>
    <dbReference type="NCBI Taxonomy" id="1631477"/>
    <lineage>
        <taxon>Bacteria</taxon>
        <taxon>Bacillati</taxon>
        <taxon>Actinomycetota</taxon>
        <taxon>Actinomycetes</taxon>
        <taxon>Micrococcales</taxon>
        <taxon>Microbacteriaceae</taxon>
        <taxon>Microbacterium</taxon>
    </lineage>
</organism>
<dbReference type="Pfam" id="PF00455">
    <property type="entry name" value="DeoRC"/>
    <property type="match status" value="1"/>
</dbReference>
<keyword evidence="4" id="KW-0238">DNA-binding</keyword>
<gene>
    <name evidence="8" type="ORF">F6B43_02915</name>
</gene>
<dbReference type="Pfam" id="PF08220">
    <property type="entry name" value="HTH_DeoR"/>
    <property type="match status" value="1"/>
</dbReference>
<evidence type="ECO:0000256" key="2">
    <source>
        <dbReference type="ARBA" id="ARBA00022491"/>
    </source>
</evidence>
<comment type="function">
    <text evidence="6">Repressor of the lactose catabolism operon. Galactose-6-phosphate is the inducer.</text>
</comment>